<feature type="domain" description="LysM" evidence="5">
    <location>
        <begin position="442"/>
        <end position="493"/>
    </location>
</feature>
<feature type="chain" id="PRO_5002955633" description="LysM domain-containing protein" evidence="4">
    <location>
        <begin position="18"/>
        <end position="645"/>
    </location>
</feature>
<dbReference type="Pfam" id="PF01476">
    <property type="entry name" value="LysM"/>
    <property type="match status" value="1"/>
</dbReference>
<evidence type="ECO:0000256" key="4">
    <source>
        <dbReference type="SAM" id="SignalP"/>
    </source>
</evidence>
<accession>C5MHY3</accession>
<dbReference type="Proteomes" id="UP000002037">
    <property type="component" value="Unassembled WGS sequence"/>
</dbReference>
<feature type="region of interest" description="Disordered" evidence="3">
    <location>
        <begin position="198"/>
        <end position="221"/>
    </location>
</feature>
<dbReference type="GeneID" id="8300891"/>
<name>C5MHY3_CANTT</name>
<dbReference type="HOGENOM" id="CLU_424503_0_0_1"/>
<evidence type="ECO:0000256" key="1">
    <source>
        <dbReference type="ARBA" id="ARBA00022669"/>
    </source>
</evidence>
<feature type="region of interest" description="Disordered" evidence="3">
    <location>
        <begin position="609"/>
        <end position="645"/>
    </location>
</feature>
<dbReference type="AlphaFoldDB" id="C5MHY3"/>
<dbReference type="InterPro" id="IPR052210">
    <property type="entry name" value="LysM1-like"/>
</dbReference>
<feature type="compositionally biased region" description="Low complexity" evidence="3">
    <location>
        <begin position="201"/>
        <end position="221"/>
    </location>
</feature>
<dbReference type="PANTHER" id="PTHR34997:SF1">
    <property type="entry name" value="PEPTIDOGLYCAN-BINDING LYSIN DOMAIN"/>
    <property type="match status" value="1"/>
</dbReference>
<dbReference type="Gene3D" id="3.10.350.10">
    <property type="entry name" value="LysM domain"/>
    <property type="match status" value="3"/>
</dbReference>
<proteinExistence type="predicted"/>
<dbReference type="GO" id="GO:0008061">
    <property type="term" value="F:chitin binding"/>
    <property type="evidence" value="ECO:0007669"/>
    <property type="project" value="UniProtKB-KW"/>
</dbReference>
<keyword evidence="4" id="KW-0732">Signal</keyword>
<feature type="signal peptide" evidence="4">
    <location>
        <begin position="1"/>
        <end position="17"/>
    </location>
</feature>
<dbReference type="OrthoDB" id="5985073at2759"/>
<dbReference type="InterPro" id="IPR036779">
    <property type="entry name" value="LysM_dom_sf"/>
</dbReference>
<evidence type="ECO:0000259" key="5">
    <source>
        <dbReference type="PROSITE" id="PS51782"/>
    </source>
</evidence>
<reference evidence="6 7" key="1">
    <citation type="journal article" date="2009" name="Nature">
        <title>Evolution of pathogenicity and sexual reproduction in eight Candida genomes.</title>
        <authorList>
            <person name="Butler G."/>
            <person name="Rasmussen M.D."/>
            <person name="Lin M.F."/>
            <person name="Santos M.A."/>
            <person name="Sakthikumar S."/>
            <person name="Munro C.A."/>
            <person name="Rheinbay E."/>
            <person name="Grabherr M."/>
            <person name="Forche A."/>
            <person name="Reedy J.L."/>
            <person name="Agrafioti I."/>
            <person name="Arnaud M.B."/>
            <person name="Bates S."/>
            <person name="Brown A.J."/>
            <person name="Brunke S."/>
            <person name="Costanzo M.C."/>
            <person name="Fitzpatrick D.A."/>
            <person name="de Groot P.W."/>
            <person name="Harris D."/>
            <person name="Hoyer L.L."/>
            <person name="Hube B."/>
            <person name="Klis F.M."/>
            <person name="Kodira C."/>
            <person name="Lennard N."/>
            <person name="Logue M.E."/>
            <person name="Martin R."/>
            <person name="Neiman A.M."/>
            <person name="Nikolaou E."/>
            <person name="Quail M.A."/>
            <person name="Quinn J."/>
            <person name="Santos M.C."/>
            <person name="Schmitzberger F.F."/>
            <person name="Sherlock G."/>
            <person name="Shah P."/>
            <person name="Silverstein K.A."/>
            <person name="Skrzypek M.S."/>
            <person name="Soll D."/>
            <person name="Staggs R."/>
            <person name="Stansfield I."/>
            <person name="Stumpf M.P."/>
            <person name="Sudbery P.E."/>
            <person name="Srikantha T."/>
            <person name="Zeng Q."/>
            <person name="Berman J."/>
            <person name="Berriman M."/>
            <person name="Heitman J."/>
            <person name="Gow N.A."/>
            <person name="Lorenz M.C."/>
            <person name="Birren B.W."/>
            <person name="Kellis M."/>
            <person name="Cuomo C.A."/>
        </authorList>
    </citation>
    <scope>NUCLEOTIDE SEQUENCE [LARGE SCALE GENOMIC DNA]</scope>
    <source>
        <strain evidence="7">ATCC MYA-3404 / T1</strain>
    </source>
</reference>
<dbReference type="VEuPathDB" id="FungiDB:CTRG_05676"/>
<keyword evidence="1" id="KW-0147">Chitin-binding</keyword>
<feature type="domain" description="LysM" evidence="5">
    <location>
        <begin position="33"/>
        <end position="86"/>
    </location>
</feature>
<feature type="compositionally biased region" description="Low complexity" evidence="3">
    <location>
        <begin position="609"/>
        <end position="622"/>
    </location>
</feature>
<dbReference type="KEGG" id="ctp:CTRG_05676"/>
<evidence type="ECO:0000313" key="7">
    <source>
        <dbReference type="Proteomes" id="UP000002037"/>
    </source>
</evidence>
<keyword evidence="2" id="KW-0843">Virulence</keyword>
<keyword evidence="7" id="KW-1185">Reference proteome</keyword>
<evidence type="ECO:0000256" key="3">
    <source>
        <dbReference type="SAM" id="MobiDB-lite"/>
    </source>
</evidence>
<feature type="compositionally biased region" description="Low complexity" evidence="3">
    <location>
        <begin position="629"/>
        <end position="645"/>
    </location>
</feature>
<dbReference type="PROSITE" id="PS51782">
    <property type="entry name" value="LYSM"/>
    <property type="match status" value="2"/>
</dbReference>
<evidence type="ECO:0000256" key="2">
    <source>
        <dbReference type="ARBA" id="ARBA00023026"/>
    </source>
</evidence>
<evidence type="ECO:0000313" key="6">
    <source>
        <dbReference type="EMBL" id="EER30680.1"/>
    </source>
</evidence>
<protein>
    <recommendedName>
        <fullName evidence="5">LysM domain-containing protein</fullName>
    </recommendedName>
</protein>
<dbReference type="RefSeq" id="XP_002551378.1">
    <property type="nucleotide sequence ID" value="XM_002551332.1"/>
</dbReference>
<organism evidence="6 7">
    <name type="scientific">Candida tropicalis (strain ATCC MYA-3404 / T1)</name>
    <name type="common">Yeast</name>
    <dbReference type="NCBI Taxonomy" id="294747"/>
    <lineage>
        <taxon>Eukaryota</taxon>
        <taxon>Fungi</taxon>
        <taxon>Dikarya</taxon>
        <taxon>Ascomycota</taxon>
        <taxon>Saccharomycotina</taxon>
        <taxon>Pichiomycetes</taxon>
        <taxon>Debaryomycetaceae</taxon>
        <taxon>Candida/Lodderomyces clade</taxon>
        <taxon>Candida</taxon>
    </lineage>
</organism>
<sequence length="645" mass="74959">MISTLISLFLTYQISAAADYENCGVLPLSDFCETITWKKNYTCSSITRRYNLTTSELVDYNWNNDDYSYTNSEFCSFFTEGDHVCVSKPNYTECGTYPFCVFKYPEYFCDTYTLDADYITCEEICHMYDITMEEFKEWNRHNALSLRCWDPEWMLEDEQYCVSKPNISDFSDCVSIAEAEDNQVYVSYYEELESSTIGPLYTSSSSRSTRTTSTSSPSSTYTGDYENCGALPLSDFCDTVIWSYNDTCFEFIAEYNLTLSQLVSYNWLTRGNYSDLYYCSMFTEGDEVCITDPDFSDCGAYPACTFEYPEYFCEYYTLDRDYVTCQEICEMYNITMEEFKTWNKHNDLPLRCWDPEWMLEDEQYCVSKPNITDFSDCVSIAEAEDNQVYVSYFENFNSETVGPLITSTSSRTTITTSSFRPSSTYESEYENCGDLPLSDLCETISWNNDSTCSEIADEYNLTVSQLVDYNWNRGGLSNAQYCSYFTEGDHVCVTKPDYSECGAYPYCVFEYPQYFCDYYTLEQDYITCEEICEMFNITMEEFKTWNKHNDLILRCWDDEWMLEDETYCVSKPNITDFSDCISIAVAEHNPSNVLYYERFNSSSIGPLYTSTATSSTRSSTRTSTRRSSTRSSTRTRSTRTSTKDD</sequence>
<dbReference type="EMBL" id="GG692403">
    <property type="protein sequence ID" value="EER30680.1"/>
    <property type="molecule type" value="Genomic_DNA"/>
</dbReference>
<gene>
    <name evidence="6" type="ORF">CTRG_05676</name>
</gene>
<dbReference type="PANTHER" id="PTHR34997">
    <property type="entry name" value="AM15"/>
    <property type="match status" value="1"/>
</dbReference>
<dbReference type="InterPro" id="IPR018392">
    <property type="entry name" value="LysM"/>
</dbReference>